<protein>
    <recommendedName>
        <fullName evidence="2 7">Glutamate racemase</fullName>
        <ecNumber evidence="2 7">5.1.1.3</ecNumber>
    </recommendedName>
</protein>
<evidence type="ECO:0000256" key="5">
    <source>
        <dbReference type="ARBA" id="ARBA00023235"/>
    </source>
</evidence>
<dbReference type="FunFam" id="3.40.50.1860:FF:000001">
    <property type="entry name" value="Glutamate racemase"/>
    <property type="match status" value="1"/>
</dbReference>
<comment type="similarity">
    <text evidence="7">Belongs to the aspartate/glutamate racemases family.</text>
</comment>
<feature type="binding site" evidence="7">
    <location>
        <begin position="79"/>
        <end position="80"/>
    </location>
    <ligand>
        <name>substrate</name>
    </ligand>
</feature>
<comment type="pathway">
    <text evidence="7">Cell wall biogenesis; peptidoglycan biosynthesis.</text>
</comment>
<dbReference type="PROSITE" id="PS00924">
    <property type="entry name" value="ASP_GLU_RACEMASE_2"/>
    <property type="match status" value="1"/>
</dbReference>
<evidence type="ECO:0000256" key="6">
    <source>
        <dbReference type="ARBA" id="ARBA00023316"/>
    </source>
</evidence>
<gene>
    <name evidence="7" type="primary">murI</name>
    <name evidence="8" type="ORF">SE17_18500</name>
</gene>
<dbReference type="UniPathway" id="UPA00219"/>
<evidence type="ECO:0000256" key="1">
    <source>
        <dbReference type="ARBA" id="ARBA00001602"/>
    </source>
</evidence>
<comment type="function">
    <text evidence="7">Provides the (R)-glutamate required for cell wall biosynthesis.</text>
</comment>
<dbReference type="GO" id="GO:0071555">
    <property type="term" value="P:cell wall organization"/>
    <property type="evidence" value="ECO:0007669"/>
    <property type="project" value="UniProtKB-KW"/>
</dbReference>
<keyword evidence="9" id="KW-1185">Reference proteome</keyword>
<name>A0A0P9FFQ9_9CHLR</name>
<sequence length="270" mass="28147">MLPELPAAQPIGVFDSGIGGASVLRELHSLLPGENLLFLADQAHVPYGPRPVAELRALSAVNTRWLLAGGAKQVVVACNTASAAALQWLRAEFPGVPFVGMVPAVKPAAAQTRSGVVGVLATPATLDGELLDEVVLRWAGGTTVVRQACPGVVEQIEAGALDAPETLAMLRGFVQPLLAAGADTIVLGCTHYPFVARQIQRLAGPGVRLIDAAPAVARQAARVLDERGLRNPDVSRAGRIHYATTGDRAAFARLLQLLRLPPGTISEAHG</sequence>
<dbReference type="PATRIC" id="fig|186479.3.peg.9913"/>
<feature type="binding site" evidence="7">
    <location>
        <begin position="190"/>
        <end position="191"/>
    </location>
    <ligand>
        <name>substrate</name>
    </ligand>
</feature>
<dbReference type="Pfam" id="PF01177">
    <property type="entry name" value="Asp_Glu_race"/>
    <property type="match status" value="1"/>
</dbReference>
<evidence type="ECO:0000256" key="3">
    <source>
        <dbReference type="ARBA" id="ARBA00022960"/>
    </source>
</evidence>
<keyword evidence="4 7" id="KW-0573">Peptidoglycan synthesis</keyword>
<evidence type="ECO:0000256" key="4">
    <source>
        <dbReference type="ARBA" id="ARBA00022984"/>
    </source>
</evidence>
<comment type="catalytic activity">
    <reaction evidence="1 7">
        <text>L-glutamate = D-glutamate</text>
        <dbReference type="Rhea" id="RHEA:12813"/>
        <dbReference type="ChEBI" id="CHEBI:29985"/>
        <dbReference type="ChEBI" id="CHEBI:29986"/>
        <dbReference type="EC" id="5.1.1.3"/>
    </reaction>
</comment>
<dbReference type="InterPro" id="IPR033134">
    <property type="entry name" value="Asp/Glu_racemase_AS_2"/>
</dbReference>
<dbReference type="PANTHER" id="PTHR21198:SF2">
    <property type="entry name" value="GLUTAMATE RACEMASE"/>
    <property type="match status" value="1"/>
</dbReference>
<evidence type="ECO:0000313" key="9">
    <source>
        <dbReference type="Proteomes" id="UP000050509"/>
    </source>
</evidence>
<feature type="active site" description="Proton donor/acceptor" evidence="7">
    <location>
        <position position="78"/>
    </location>
</feature>
<keyword evidence="6 7" id="KW-0961">Cell wall biogenesis/degradation</keyword>
<dbReference type="GO" id="GO:0009252">
    <property type="term" value="P:peptidoglycan biosynthetic process"/>
    <property type="evidence" value="ECO:0007669"/>
    <property type="project" value="UniProtKB-UniRule"/>
</dbReference>
<dbReference type="EC" id="5.1.1.3" evidence="2 7"/>
<dbReference type="InterPro" id="IPR001920">
    <property type="entry name" value="Asp/Glu_race"/>
</dbReference>
<reference evidence="8 9" key="1">
    <citation type="submission" date="2015-09" db="EMBL/GenBank/DDBJ databases">
        <title>Draft genome sequence of Kouleothrix aurantiaca JCM 19913.</title>
        <authorList>
            <person name="Hemp J."/>
        </authorList>
    </citation>
    <scope>NUCLEOTIDE SEQUENCE [LARGE SCALE GENOMIC DNA]</scope>
    <source>
        <strain evidence="8 9">COM-B</strain>
    </source>
</reference>
<comment type="caution">
    <text evidence="8">The sequence shown here is derived from an EMBL/GenBank/DDBJ whole genome shotgun (WGS) entry which is preliminary data.</text>
</comment>
<dbReference type="Proteomes" id="UP000050509">
    <property type="component" value="Unassembled WGS sequence"/>
</dbReference>
<keyword evidence="5 7" id="KW-0413">Isomerase</keyword>
<dbReference type="SUPFAM" id="SSF53681">
    <property type="entry name" value="Aspartate/glutamate racemase"/>
    <property type="match status" value="2"/>
</dbReference>
<proteinExistence type="inferred from homology"/>
<dbReference type="Gene3D" id="3.40.50.1860">
    <property type="match status" value="2"/>
</dbReference>
<feature type="binding site" evidence="7">
    <location>
        <begin position="15"/>
        <end position="16"/>
    </location>
    <ligand>
        <name>substrate</name>
    </ligand>
</feature>
<dbReference type="InterPro" id="IPR004391">
    <property type="entry name" value="Glu_race"/>
</dbReference>
<dbReference type="EMBL" id="LJCR01000724">
    <property type="protein sequence ID" value="KPV51921.1"/>
    <property type="molecule type" value="Genomic_DNA"/>
</dbReference>
<keyword evidence="3 7" id="KW-0133">Cell shape</keyword>
<feature type="active site" description="Proton donor/acceptor" evidence="7">
    <location>
        <position position="189"/>
    </location>
</feature>
<dbReference type="PROSITE" id="PS00923">
    <property type="entry name" value="ASP_GLU_RACEMASE_1"/>
    <property type="match status" value="1"/>
</dbReference>
<evidence type="ECO:0000256" key="2">
    <source>
        <dbReference type="ARBA" id="ARBA00013090"/>
    </source>
</evidence>
<dbReference type="AlphaFoldDB" id="A0A0P9FFQ9"/>
<feature type="binding site" evidence="7">
    <location>
        <begin position="47"/>
        <end position="48"/>
    </location>
    <ligand>
        <name>substrate</name>
    </ligand>
</feature>
<dbReference type="InterPro" id="IPR018187">
    <property type="entry name" value="Asp/Glu_racemase_AS_1"/>
</dbReference>
<accession>A0A0P9FFQ9</accession>
<dbReference type="GO" id="GO:0008360">
    <property type="term" value="P:regulation of cell shape"/>
    <property type="evidence" value="ECO:0007669"/>
    <property type="project" value="UniProtKB-KW"/>
</dbReference>
<dbReference type="NCBIfam" id="TIGR00067">
    <property type="entry name" value="glut_race"/>
    <property type="match status" value="1"/>
</dbReference>
<dbReference type="PANTHER" id="PTHR21198">
    <property type="entry name" value="GLUTAMATE RACEMASE"/>
    <property type="match status" value="1"/>
</dbReference>
<organism evidence="8 9">
    <name type="scientific">Kouleothrix aurantiaca</name>
    <dbReference type="NCBI Taxonomy" id="186479"/>
    <lineage>
        <taxon>Bacteria</taxon>
        <taxon>Bacillati</taxon>
        <taxon>Chloroflexota</taxon>
        <taxon>Chloroflexia</taxon>
        <taxon>Chloroflexales</taxon>
        <taxon>Roseiflexineae</taxon>
        <taxon>Roseiflexaceae</taxon>
        <taxon>Kouleothrix</taxon>
    </lineage>
</organism>
<dbReference type="HAMAP" id="MF_00258">
    <property type="entry name" value="Glu_racemase"/>
    <property type="match status" value="1"/>
</dbReference>
<dbReference type="InterPro" id="IPR015942">
    <property type="entry name" value="Asp/Glu/hydantoin_racemase"/>
</dbReference>
<evidence type="ECO:0000256" key="7">
    <source>
        <dbReference type="HAMAP-Rule" id="MF_00258"/>
    </source>
</evidence>
<dbReference type="GO" id="GO:0008881">
    <property type="term" value="F:glutamate racemase activity"/>
    <property type="evidence" value="ECO:0007669"/>
    <property type="project" value="UniProtKB-UniRule"/>
</dbReference>
<evidence type="ECO:0000313" key="8">
    <source>
        <dbReference type="EMBL" id="KPV51921.1"/>
    </source>
</evidence>